<protein>
    <submittedName>
        <fullName evidence="2">Rhodanese-like protein</fullName>
    </submittedName>
</protein>
<comment type="caution">
    <text evidence="2">The sequence shown here is derived from an EMBL/GenBank/DDBJ whole genome shotgun (WGS) entry which is preliminary data.</text>
</comment>
<dbReference type="RefSeq" id="WP_006862243.1">
    <property type="nucleotide sequence ID" value="NZ_ACCL02000010.1"/>
</dbReference>
<accession>C6LFP9</accession>
<proteinExistence type="predicted"/>
<dbReference type="PROSITE" id="PS50206">
    <property type="entry name" value="RHODANESE_3"/>
    <property type="match status" value="1"/>
</dbReference>
<sequence>MKFEMITPVQLECYVGNPDALIIDLRNPAEYRERHIRGAINIPYEKLQSCCMFPMDMYLILYCERGSSSMSAAKELADRGYLVKTVVGGFHAYRGKMTETY</sequence>
<organism evidence="2 3">
    <name type="scientific">Marvinbryantia formatexigens DSM 14469</name>
    <dbReference type="NCBI Taxonomy" id="478749"/>
    <lineage>
        <taxon>Bacteria</taxon>
        <taxon>Bacillati</taxon>
        <taxon>Bacillota</taxon>
        <taxon>Clostridia</taxon>
        <taxon>Lachnospirales</taxon>
        <taxon>Lachnospiraceae</taxon>
        <taxon>Marvinbryantia</taxon>
    </lineage>
</organism>
<evidence type="ECO:0000313" key="2">
    <source>
        <dbReference type="EMBL" id="EET60634.1"/>
    </source>
</evidence>
<dbReference type="OrthoDB" id="9800872at2"/>
<dbReference type="InterPro" id="IPR036873">
    <property type="entry name" value="Rhodanese-like_dom_sf"/>
</dbReference>
<dbReference type="eggNOG" id="COG0607">
    <property type="taxonomic scope" value="Bacteria"/>
</dbReference>
<keyword evidence="3" id="KW-1185">Reference proteome</keyword>
<dbReference type="PANTHER" id="PTHR43031:SF1">
    <property type="entry name" value="PYRIDINE NUCLEOTIDE-DISULPHIDE OXIDOREDUCTASE"/>
    <property type="match status" value="1"/>
</dbReference>
<dbReference type="Gene3D" id="3.40.250.10">
    <property type="entry name" value="Rhodanese-like domain"/>
    <property type="match status" value="1"/>
</dbReference>
<evidence type="ECO:0000259" key="1">
    <source>
        <dbReference type="PROSITE" id="PS50206"/>
    </source>
</evidence>
<dbReference type="STRING" id="168384.SAMN05660368_02038"/>
<dbReference type="PANTHER" id="PTHR43031">
    <property type="entry name" value="FAD-DEPENDENT OXIDOREDUCTASE"/>
    <property type="match status" value="1"/>
</dbReference>
<dbReference type="Pfam" id="PF00581">
    <property type="entry name" value="Rhodanese"/>
    <property type="match status" value="1"/>
</dbReference>
<feature type="domain" description="Rhodanese" evidence="1">
    <location>
        <begin position="16"/>
        <end position="98"/>
    </location>
</feature>
<dbReference type="InterPro" id="IPR001763">
    <property type="entry name" value="Rhodanese-like_dom"/>
</dbReference>
<gene>
    <name evidence="2" type="ORF">BRYFOR_07459</name>
</gene>
<dbReference type="Proteomes" id="UP000005561">
    <property type="component" value="Unassembled WGS sequence"/>
</dbReference>
<dbReference type="SMART" id="SM00450">
    <property type="entry name" value="RHOD"/>
    <property type="match status" value="1"/>
</dbReference>
<dbReference type="AlphaFoldDB" id="C6LFP9"/>
<dbReference type="SUPFAM" id="SSF52821">
    <property type="entry name" value="Rhodanese/Cell cycle control phosphatase"/>
    <property type="match status" value="1"/>
</dbReference>
<evidence type="ECO:0000313" key="3">
    <source>
        <dbReference type="Proteomes" id="UP000005561"/>
    </source>
</evidence>
<dbReference type="InterPro" id="IPR050229">
    <property type="entry name" value="GlpE_sulfurtransferase"/>
</dbReference>
<name>C6LFP9_9FIRM</name>
<dbReference type="CDD" id="cd00158">
    <property type="entry name" value="RHOD"/>
    <property type="match status" value="1"/>
</dbReference>
<dbReference type="EMBL" id="ACCL02000010">
    <property type="protein sequence ID" value="EET60634.1"/>
    <property type="molecule type" value="Genomic_DNA"/>
</dbReference>
<reference evidence="2" key="1">
    <citation type="submission" date="2009-07" db="EMBL/GenBank/DDBJ databases">
        <authorList>
            <person name="Weinstock G."/>
            <person name="Sodergren E."/>
            <person name="Clifton S."/>
            <person name="Fulton L."/>
            <person name="Fulton B."/>
            <person name="Courtney L."/>
            <person name="Fronick C."/>
            <person name="Harrison M."/>
            <person name="Strong C."/>
            <person name="Farmer C."/>
            <person name="Delahaunty K."/>
            <person name="Markovic C."/>
            <person name="Hall O."/>
            <person name="Minx P."/>
            <person name="Tomlinson C."/>
            <person name="Mitreva M."/>
            <person name="Nelson J."/>
            <person name="Hou S."/>
            <person name="Wollam A."/>
            <person name="Pepin K.H."/>
            <person name="Johnson M."/>
            <person name="Bhonagiri V."/>
            <person name="Nash W.E."/>
            <person name="Warren W."/>
            <person name="Chinwalla A."/>
            <person name="Mardis E.R."/>
            <person name="Wilson R.K."/>
        </authorList>
    </citation>
    <scope>NUCLEOTIDE SEQUENCE [LARGE SCALE GENOMIC DNA]</scope>
    <source>
        <strain evidence="2">DSM 14469</strain>
    </source>
</reference>